<name>A0A4P6JHM2_KTERU</name>
<evidence type="ECO:0000313" key="3">
    <source>
        <dbReference type="Proteomes" id="UP000290365"/>
    </source>
</evidence>
<accession>A0A4P6JHM2</accession>
<dbReference type="EMBL" id="CP035758">
    <property type="protein sequence ID" value="QBD74507.1"/>
    <property type="molecule type" value="Genomic_DNA"/>
</dbReference>
<feature type="region of interest" description="Disordered" evidence="1">
    <location>
        <begin position="51"/>
        <end position="72"/>
    </location>
</feature>
<evidence type="ECO:0000256" key="1">
    <source>
        <dbReference type="SAM" id="MobiDB-lite"/>
    </source>
</evidence>
<dbReference type="RefSeq" id="WP_129885106.1">
    <property type="nucleotide sequence ID" value="NZ_CP035758.1"/>
</dbReference>
<keyword evidence="3" id="KW-1185">Reference proteome</keyword>
<gene>
    <name evidence="2" type="ORF">EPA93_00245</name>
</gene>
<dbReference type="KEGG" id="kbs:EPA93_00245"/>
<feature type="compositionally biased region" description="Basic and acidic residues" evidence="1">
    <location>
        <begin position="51"/>
        <end position="63"/>
    </location>
</feature>
<organism evidence="2 3">
    <name type="scientific">Ktedonosporobacter rubrisoli</name>
    <dbReference type="NCBI Taxonomy" id="2509675"/>
    <lineage>
        <taxon>Bacteria</taxon>
        <taxon>Bacillati</taxon>
        <taxon>Chloroflexota</taxon>
        <taxon>Ktedonobacteria</taxon>
        <taxon>Ktedonobacterales</taxon>
        <taxon>Ktedonosporobacteraceae</taxon>
        <taxon>Ktedonosporobacter</taxon>
    </lineage>
</organism>
<proteinExistence type="predicted"/>
<evidence type="ECO:0000313" key="2">
    <source>
        <dbReference type="EMBL" id="QBD74507.1"/>
    </source>
</evidence>
<dbReference type="AlphaFoldDB" id="A0A4P6JHM2"/>
<reference evidence="2 3" key="1">
    <citation type="submission" date="2019-01" db="EMBL/GenBank/DDBJ databases">
        <title>Ktedonosporobacter rubrisoli SCAWS-G2.</title>
        <authorList>
            <person name="Huang Y."/>
            <person name="Yan B."/>
        </authorList>
    </citation>
    <scope>NUCLEOTIDE SEQUENCE [LARGE SCALE GENOMIC DNA]</scope>
    <source>
        <strain evidence="2 3">SCAWS-G2</strain>
    </source>
</reference>
<protein>
    <submittedName>
        <fullName evidence="2">Uncharacterized protein</fullName>
    </submittedName>
</protein>
<dbReference type="Proteomes" id="UP000290365">
    <property type="component" value="Chromosome"/>
</dbReference>
<sequence length="72" mass="8228">MPDMQDEPPLAMLNLLTRLNNILERLIVLYGYQNAVRELISMQVRLRSQDEGLHDAASHKETAPDVVEDNLL</sequence>